<accession>A0A1L5FCA2</accession>
<organism evidence="3 4">
    <name type="scientific">Clostridium kluyveri</name>
    <dbReference type="NCBI Taxonomy" id="1534"/>
    <lineage>
        <taxon>Bacteria</taxon>
        <taxon>Bacillati</taxon>
        <taxon>Bacillota</taxon>
        <taxon>Clostridia</taxon>
        <taxon>Eubacteriales</taxon>
        <taxon>Clostridiaceae</taxon>
        <taxon>Clostridium</taxon>
    </lineage>
</organism>
<proteinExistence type="predicted"/>
<dbReference type="AlphaFoldDB" id="A0A1L5FCA2"/>
<feature type="domain" description="DUF4064" evidence="2">
    <location>
        <begin position="4"/>
        <end position="85"/>
    </location>
</feature>
<evidence type="ECO:0000256" key="1">
    <source>
        <dbReference type="SAM" id="Phobius"/>
    </source>
</evidence>
<feature type="transmembrane region" description="Helical" evidence="1">
    <location>
        <begin position="47"/>
        <end position="65"/>
    </location>
</feature>
<keyword evidence="1" id="KW-0472">Membrane</keyword>
<dbReference type="InterPro" id="IPR025273">
    <property type="entry name" value="DUF4064"/>
</dbReference>
<feature type="transmembrane region" description="Helical" evidence="1">
    <location>
        <begin position="7"/>
        <end position="27"/>
    </location>
</feature>
<gene>
    <name evidence="3" type="ORF">BS101_18850</name>
</gene>
<name>A0A1L5FCA2_CLOKL</name>
<keyword evidence="1" id="KW-0812">Transmembrane</keyword>
<dbReference type="EMBL" id="CP018335">
    <property type="protein sequence ID" value="APM40635.1"/>
    <property type="molecule type" value="Genomic_DNA"/>
</dbReference>
<dbReference type="RefSeq" id="WP_073540209.1">
    <property type="nucleotide sequence ID" value="NZ_CP018335.1"/>
</dbReference>
<feature type="transmembrane region" description="Helical" evidence="1">
    <location>
        <begin position="72"/>
        <end position="92"/>
    </location>
</feature>
<sequence length="119" mass="12422">MENKKTVELVLGLIGGILGIIAGIYSMNIGGLASVFHVDRAVTVNNFGIGAIILSILGIIGALIVKNKTKLGGIFMIIAALGGLLCITYFYIPSGILLIIPGLMSVIKKKDESKPKAVV</sequence>
<protein>
    <recommendedName>
        <fullName evidence="2">DUF4064 domain-containing protein</fullName>
    </recommendedName>
</protein>
<evidence type="ECO:0000259" key="2">
    <source>
        <dbReference type="Pfam" id="PF13273"/>
    </source>
</evidence>
<keyword evidence="1" id="KW-1133">Transmembrane helix</keyword>
<dbReference type="Pfam" id="PF13273">
    <property type="entry name" value="DUF4064"/>
    <property type="match status" value="1"/>
</dbReference>
<evidence type="ECO:0000313" key="4">
    <source>
        <dbReference type="Proteomes" id="UP000184604"/>
    </source>
</evidence>
<dbReference type="Proteomes" id="UP000184604">
    <property type="component" value="Chromosome"/>
</dbReference>
<evidence type="ECO:0000313" key="3">
    <source>
        <dbReference type="EMBL" id="APM40635.1"/>
    </source>
</evidence>
<reference evidence="3 4" key="1">
    <citation type="submission" date="2016-12" db="EMBL/GenBank/DDBJ databases">
        <title>Complete genome sequence of Clostridium kluyveri JZZ isolated from the pit mud of a Chinese flavor liquor-making factory.</title>
        <authorList>
            <person name="Wang Y."/>
        </authorList>
    </citation>
    <scope>NUCLEOTIDE SEQUENCE [LARGE SCALE GENOMIC DNA]</scope>
    <source>
        <strain evidence="3 4">JZZ</strain>
    </source>
</reference>